<organism evidence="2 3">
    <name type="scientific">Mycena metata</name>
    <dbReference type="NCBI Taxonomy" id="1033252"/>
    <lineage>
        <taxon>Eukaryota</taxon>
        <taxon>Fungi</taxon>
        <taxon>Dikarya</taxon>
        <taxon>Basidiomycota</taxon>
        <taxon>Agaricomycotina</taxon>
        <taxon>Agaricomycetes</taxon>
        <taxon>Agaricomycetidae</taxon>
        <taxon>Agaricales</taxon>
        <taxon>Marasmiineae</taxon>
        <taxon>Mycenaceae</taxon>
        <taxon>Mycena</taxon>
    </lineage>
</organism>
<accession>A0AAD7MH47</accession>
<feature type="compositionally biased region" description="Basic and acidic residues" evidence="1">
    <location>
        <begin position="91"/>
        <end position="103"/>
    </location>
</feature>
<reference evidence="2" key="1">
    <citation type="submission" date="2023-03" db="EMBL/GenBank/DDBJ databases">
        <title>Massive genome expansion in bonnet fungi (Mycena s.s.) driven by repeated elements and novel gene families across ecological guilds.</title>
        <authorList>
            <consortium name="Lawrence Berkeley National Laboratory"/>
            <person name="Harder C.B."/>
            <person name="Miyauchi S."/>
            <person name="Viragh M."/>
            <person name="Kuo A."/>
            <person name="Thoen E."/>
            <person name="Andreopoulos B."/>
            <person name="Lu D."/>
            <person name="Skrede I."/>
            <person name="Drula E."/>
            <person name="Henrissat B."/>
            <person name="Morin E."/>
            <person name="Kohler A."/>
            <person name="Barry K."/>
            <person name="LaButti K."/>
            <person name="Morin E."/>
            <person name="Salamov A."/>
            <person name="Lipzen A."/>
            <person name="Mereny Z."/>
            <person name="Hegedus B."/>
            <person name="Baldrian P."/>
            <person name="Stursova M."/>
            <person name="Weitz H."/>
            <person name="Taylor A."/>
            <person name="Grigoriev I.V."/>
            <person name="Nagy L.G."/>
            <person name="Martin F."/>
            <person name="Kauserud H."/>
        </authorList>
    </citation>
    <scope>NUCLEOTIDE SEQUENCE</scope>
    <source>
        <strain evidence="2">CBHHK182m</strain>
    </source>
</reference>
<evidence type="ECO:0000313" key="2">
    <source>
        <dbReference type="EMBL" id="KAJ7715998.1"/>
    </source>
</evidence>
<feature type="region of interest" description="Disordered" evidence="1">
    <location>
        <begin position="90"/>
        <end position="120"/>
    </location>
</feature>
<gene>
    <name evidence="2" type="ORF">B0H16DRAFT_1477074</name>
</gene>
<keyword evidence="3" id="KW-1185">Reference proteome</keyword>
<proteinExistence type="predicted"/>
<protein>
    <submittedName>
        <fullName evidence="2">Uncharacterized protein</fullName>
    </submittedName>
</protein>
<dbReference type="AlphaFoldDB" id="A0AAD7MH47"/>
<evidence type="ECO:0000313" key="3">
    <source>
        <dbReference type="Proteomes" id="UP001215598"/>
    </source>
</evidence>
<feature type="region of interest" description="Disordered" evidence="1">
    <location>
        <begin position="134"/>
        <end position="177"/>
    </location>
</feature>
<sequence>MRSRVYYYNTSTGTSSARDAHLHTYSAQREEGREVSSSFSSKKYAEIEKEKRGRRAGRQRITLCRHQLHHLVFTNVPSTIDLQTTHPVPAAKEHTRHWPREKSYTSSCGPGRLSNVTKKKTRLAHQTMEITARSEKGGADNATDAENRGGRVLKIKGTDPGPMPVRRNPPTPFPSPHEGKKTIEMHLHSQSPREKNVSAKQMGTHGRNGVANRDAHVVLRAGVPNTPKERKGKKKKTRGIEKKKPTVFRLQVMKLHDLPPRDRRAPRNGKDDGVQMFTAPRFEVIDDERQWGGASGRGGGKGREGVGGNGESGGEGGALGGLEEERRRAYAPNELPGEPHHLRALTTLNLTFPPKEPAGEYCRRTSGGLMFVAMSCRENDGNRAVSDALTGRPRWCDLQVPLPPTFPVKVVVERVVGTRVKLARQKQ</sequence>
<name>A0AAD7MH47_9AGAR</name>
<evidence type="ECO:0000256" key="1">
    <source>
        <dbReference type="SAM" id="MobiDB-lite"/>
    </source>
</evidence>
<feature type="compositionally biased region" description="Gly residues" evidence="1">
    <location>
        <begin position="293"/>
        <end position="320"/>
    </location>
</feature>
<feature type="compositionally biased region" description="Pro residues" evidence="1">
    <location>
        <begin position="161"/>
        <end position="175"/>
    </location>
</feature>
<feature type="region of interest" description="Disordered" evidence="1">
    <location>
        <begin position="289"/>
        <end position="320"/>
    </location>
</feature>
<comment type="caution">
    <text evidence="2">The sequence shown here is derived from an EMBL/GenBank/DDBJ whole genome shotgun (WGS) entry which is preliminary data.</text>
</comment>
<dbReference type="EMBL" id="JARKIB010000299">
    <property type="protein sequence ID" value="KAJ7715998.1"/>
    <property type="molecule type" value="Genomic_DNA"/>
</dbReference>
<dbReference type="Proteomes" id="UP001215598">
    <property type="component" value="Unassembled WGS sequence"/>
</dbReference>